<evidence type="ECO:0000259" key="6">
    <source>
        <dbReference type="PROSITE" id="PS50931"/>
    </source>
</evidence>
<dbReference type="Pfam" id="PF00126">
    <property type="entry name" value="HTH_1"/>
    <property type="match status" value="1"/>
</dbReference>
<dbReference type="PANTHER" id="PTHR30346:SF0">
    <property type="entry name" value="HCA OPERON TRANSCRIPTIONAL ACTIVATOR HCAR"/>
    <property type="match status" value="1"/>
</dbReference>
<comment type="caution">
    <text evidence="7">The sequence shown here is derived from an EMBL/GenBank/DDBJ whole genome shotgun (WGS) entry which is preliminary data.</text>
</comment>
<evidence type="ECO:0000256" key="4">
    <source>
        <dbReference type="ARBA" id="ARBA00023163"/>
    </source>
</evidence>
<dbReference type="Gene3D" id="3.40.190.10">
    <property type="entry name" value="Periplasmic binding protein-like II"/>
    <property type="match status" value="2"/>
</dbReference>
<dbReference type="Pfam" id="PF03466">
    <property type="entry name" value="LysR_substrate"/>
    <property type="match status" value="1"/>
</dbReference>
<keyword evidence="2" id="KW-0805">Transcription regulation</keyword>
<comment type="similarity">
    <text evidence="1">Belongs to the LysR transcriptional regulatory family.</text>
</comment>
<evidence type="ECO:0000256" key="5">
    <source>
        <dbReference type="SAM" id="Coils"/>
    </source>
</evidence>
<keyword evidence="4" id="KW-0804">Transcription</keyword>
<dbReference type="PROSITE" id="PS50931">
    <property type="entry name" value="HTH_LYSR"/>
    <property type="match status" value="1"/>
</dbReference>
<reference evidence="7 8" key="1">
    <citation type="submission" date="2022-11" db="EMBL/GenBank/DDBJ databases">
        <title>Anaerobic phenanthrene biodegradation by a DNRA strain PheN6.</title>
        <authorList>
            <person name="Zhang Z."/>
        </authorList>
    </citation>
    <scope>NUCLEOTIDE SEQUENCE [LARGE SCALE GENOMIC DNA]</scope>
    <source>
        <strain evidence="7 8">PheN6</strain>
    </source>
</reference>
<organism evidence="7 8">
    <name type="scientific">Intrasporangium calvum</name>
    <dbReference type="NCBI Taxonomy" id="53358"/>
    <lineage>
        <taxon>Bacteria</taxon>
        <taxon>Bacillati</taxon>
        <taxon>Actinomycetota</taxon>
        <taxon>Actinomycetes</taxon>
        <taxon>Micrococcales</taxon>
        <taxon>Intrasporangiaceae</taxon>
        <taxon>Intrasporangium</taxon>
    </lineage>
</organism>
<proteinExistence type="inferred from homology"/>
<accession>A0ABT5GHU5</accession>
<sequence length="297" mass="31979">MKVSLRQLEIFRAVAAELHFGRAAHRLRLSQPTVSKELARLERALGVELFVRSSGGTALTGEGAELLEQADRVLEAAQQLERSAAAARRRRTSQVRVAASPSVVNRLMPQLLRELERHHPDVEVTEVEVDTGGVTAALDAGAAEVGLGHHVAAPAHGSVRTIGHDELFVIAAESVVGQGPTVGLDRLADVPLILWPREQSPIYHDAVLEICRSRGLEPLLLTGTSRVSGSRSYLLREGRAFALGPRDFARSESHGVRAAHLSPRAHVPLDLAWVEPPSPAARTLMARARSLAPSPPP</sequence>
<dbReference type="RefSeq" id="WP_272462288.1">
    <property type="nucleotide sequence ID" value="NZ_JAPFQL010000040.1"/>
</dbReference>
<evidence type="ECO:0000256" key="3">
    <source>
        <dbReference type="ARBA" id="ARBA00023125"/>
    </source>
</evidence>
<dbReference type="InterPro" id="IPR000847">
    <property type="entry name" value="LysR_HTH_N"/>
</dbReference>
<keyword evidence="5" id="KW-0175">Coiled coil</keyword>
<dbReference type="EMBL" id="JAPFQL010000040">
    <property type="protein sequence ID" value="MDC5697712.1"/>
    <property type="molecule type" value="Genomic_DNA"/>
</dbReference>
<dbReference type="PRINTS" id="PR00039">
    <property type="entry name" value="HTHLYSR"/>
</dbReference>
<evidence type="ECO:0000313" key="7">
    <source>
        <dbReference type="EMBL" id="MDC5697712.1"/>
    </source>
</evidence>
<evidence type="ECO:0000313" key="8">
    <source>
        <dbReference type="Proteomes" id="UP001150259"/>
    </source>
</evidence>
<name>A0ABT5GHU5_9MICO</name>
<feature type="non-terminal residue" evidence="7">
    <location>
        <position position="297"/>
    </location>
</feature>
<dbReference type="SUPFAM" id="SSF46785">
    <property type="entry name" value="Winged helix' DNA-binding domain"/>
    <property type="match status" value="1"/>
</dbReference>
<dbReference type="PANTHER" id="PTHR30346">
    <property type="entry name" value="TRANSCRIPTIONAL DUAL REGULATOR HCAR-RELATED"/>
    <property type="match status" value="1"/>
</dbReference>
<dbReference type="Proteomes" id="UP001150259">
    <property type="component" value="Unassembled WGS sequence"/>
</dbReference>
<dbReference type="InterPro" id="IPR036390">
    <property type="entry name" value="WH_DNA-bd_sf"/>
</dbReference>
<evidence type="ECO:0000256" key="1">
    <source>
        <dbReference type="ARBA" id="ARBA00009437"/>
    </source>
</evidence>
<dbReference type="InterPro" id="IPR005119">
    <property type="entry name" value="LysR_subst-bd"/>
</dbReference>
<feature type="domain" description="HTH lysR-type" evidence="6">
    <location>
        <begin position="3"/>
        <end position="60"/>
    </location>
</feature>
<dbReference type="SUPFAM" id="SSF53850">
    <property type="entry name" value="Periplasmic binding protein-like II"/>
    <property type="match status" value="1"/>
</dbReference>
<evidence type="ECO:0000256" key="2">
    <source>
        <dbReference type="ARBA" id="ARBA00023015"/>
    </source>
</evidence>
<gene>
    <name evidence="7" type="ORF">OO014_10610</name>
</gene>
<keyword evidence="3" id="KW-0238">DNA-binding</keyword>
<dbReference type="CDD" id="cd08414">
    <property type="entry name" value="PBP2_LTTR_aromatics_like"/>
    <property type="match status" value="1"/>
</dbReference>
<dbReference type="InterPro" id="IPR036388">
    <property type="entry name" value="WH-like_DNA-bd_sf"/>
</dbReference>
<keyword evidence="8" id="KW-1185">Reference proteome</keyword>
<dbReference type="Gene3D" id="1.10.10.10">
    <property type="entry name" value="Winged helix-like DNA-binding domain superfamily/Winged helix DNA-binding domain"/>
    <property type="match status" value="1"/>
</dbReference>
<feature type="coiled-coil region" evidence="5">
    <location>
        <begin position="63"/>
        <end position="90"/>
    </location>
</feature>
<protein>
    <submittedName>
        <fullName evidence="7">LysR family transcriptional regulator</fullName>
    </submittedName>
</protein>